<evidence type="ECO:0000313" key="4">
    <source>
        <dbReference type="Proteomes" id="UP001152562"/>
    </source>
</evidence>
<proteinExistence type="predicted"/>
<evidence type="ECO:0000256" key="1">
    <source>
        <dbReference type="SAM" id="MobiDB-lite"/>
    </source>
</evidence>
<dbReference type="Proteomes" id="UP001152562">
    <property type="component" value="Unassembled WGS sequence"/>
</dbReference>
<evidence type="ECO:0000313" key="3">
    <source>
        <dbReference type="EMBL" id="CAH4030283.1"/>
    </source>
</evidence>
<organism evidence="3 4">
    <name type="scientific">Pieris brassicae</name>
    <name type="common">White butterfly</name>
    <name type="synonym">Large white butterfly</name>
    <dbReference type="NCBI Taxonomy" id="7116"/>
    <lineage>
        <taxon>Eukaryota</taxon>
        <taxon>Metazoa</taxon>
        <taxon>Ecdysozoa</taxon>
        <taxon>Arthropoda</taxon>
        <taxon>Hexapoda</taxon>
        <taxon>Insecta</taxon>
        <taxon>Pterygota</taxon>
        <taxon>Neoptera</taxon>
        <taxon>Endopterygota</taxon>
        <taxon>Lepidoptera</taxon>
        <taxon>Glossata</taxon>
        <taxon>Ditrysia</taxon>
        <taxon>Papilionoidea</taxon>
        <taxon>Pieridae</taxon>
        <taxon>Pierinae</taxon>
        <taxon>Pieris</taxon>
    </lineage>
</organism>
<protein>
    <recommendedName>
        <fullName evidence="2">MADF domain-containing protein</fullName>
    </recommendedName>
</protein>
<comment type="caution">
    <text evidence="3">The sequence shown here is derived from an EMBL/GenBank/DDBJ whole genome shotgun (WGS) entry which is preliminary data.</text>
</comment>
<keyword evidence="4" id="KW-1185">Reference proteome</keyword>
<dbReference type="PANTHER" id="PTHR12243">
    <property type="entry name" value="MADF DOMAIN TRANSCRIPTION FACTOR"/>
    <property type="match status" value="1"/>
</dbReference>
<dbReference type="PANTHER" id="PTHR12243:SF67">
    <property type="entry name" value="COREPRESSOR OF PANGOLIN, ISOFORM A-RELATED"/>
    <property type="match status" value="1"/>
</dbReference>
<feature type="compositionally biased region" description="Basic and acidic residues" evidence="1">
    <location>
        <begin position="80"/>
        <end position="90"/>
    </location>
</feature>
<dbReference type="AlphaFoldDB" id="A0A9P0XA34"/>
<feature type="region of interest" description="Disordered" evidence="1">
    <location>
        <begin position="59"/>
        <end position="119"/>
    </location>
</feature>
<dbReference type="PROSITE" id="PS51029">
    <property type="entry name" value="MADF"/>
    <property type="match status" value="1"/>
</dbReference>
<dbReference type="InterPro" id="IPR039353">
    <property type="entry name" value="TF_Adf1"/>
</dbReference>
<dbReference type="EMBL" id="CALOZG010000010">
    <property type="protein sequence ID" value="CAH4030283.1"/>
    <property type="molecule type" value="Genomic_DNA"/>
</dbReference>
<dbReference type="InterPro" id="IPR006578">
    <property type="entry name" value="MADF-dom"/>
</dbReference>
<name>A0A9P0XA34_PIEBR</name>
<feature type="compositionally biased region" description="Basic and acidic residues" evidence="1">
    <location>
        <begin position="188"/>
        <end position="197"/>
    </location>
</feature>
<accession>A0A9P0XA34</accession>
<dbReference type="Pfam" id="PF10545">
    <property type="entry name" value="MADF_DNA_bdg"/>
    <property type="match status" value="1"/>
</dbReference>
<feature type="domain" description="MADF" evidence="2">
    <location>
        <begin position="1"/>
        <end position="59"/>
    </location>
</feature>
<feature type="region of interest" description="Disordered" evidence="1">
    <location>
        <begin position="178"/>
        <end position="197"/>
    </location>
</feature>
<sequence length="197" mass="22120">MNASHETIFPVKEVKLKWKKLRDSYRDALKRQSEVAAGGKRGSAWKYTHLMHFLQPHMNARKKPPFPQAAAREPSAEVGEGERVNGHEGSEDNCSSRSSTPRRRRTRPAPVKRPLSPRHLDLPDPLDIFFNSMCQSTKRLPYPAQIRIKKALFAAVIEAEEGLLAEQQNYAALWARGAVSTSGSEPAGQHDDVKPYP</sequence>
<evidence type="ECO:0000259" key="2">
    <source>
        <dbReference type="PROSITE" id="PS51029"/>
    </source>
</evidence>
<gene>
    <name evidence="3" type="ORF">PIBRA_LOCUS6949</name>
</gene>
<reference evidence="3" key="1">
    <citation type="submission" date="2022-05" db="EMBL/GenBank/DDBJ databases">
        <authorList>
            <person name="Okamura Y."/>
        </authorList>
    </citation>
    <scope>NUCLEOTIDE SEQUENCE</scope>
</reference>